<comment type="caution">
    <text evidence="3">The sequence shown here is derived from an EMBL/GenBank/DDBJ whole genome shotgun (WGS) entry which is preliminary data.</text>
</comment>
<dbReference type="AlphaFoldDB" id="A0A833THQ6"/>
<evidence type="ECO:0008006" key="6">
    <source>
        <dbReference type="Google" id="ProtNLM"/>
    </source>
</evidence>
<dbReference type="GO" id="GO:0019902">
    <property type="term" value="F:phosphatase binding"/>
    <property type="evidence" value="ECO:0007669"/>
    <property type="project" value="TreeGrafter"/>
</dbReference>
<accession>A0A833THQ6</accession>
<protein>
    <recommendedName>
        <fullName evidence="6">Sfi1 spindle body domain-containing protein</fullName>
    </recommendedName>
</protein>
<evidence type="ECO:0000256" key="1">
    <source>
        <dbReference type="SAM" id="Coils"/>
    </source>
</evidence>
<dbReference type="EMBL" id="JAACNO010002359">
    <property type="protein sequence ID" value="KAF4133836.1"/>
    <property type="molecule type" value="Genomic_DNA"/>
</dbReference>
<feature type="region of interest" description="Disordered" evidence="2">
    <location>
        <begin position="826"/>
        <end position="869"/>
    </location>
</feature>
<sequence length="955" mass="114824">MALDDDDGGLSRLRTPPSTQLQLAVQHNRYRQLLRTFLSWKRHAQTQRERRKRVATACLVGSIFCQREYWSRWRAFVAVRRQLKLEEGREHEKESLQEKDLDNGDCIRFDKQVTSAALTSDGGDSDYDISNIAVLRQHFDRWRLASTKNGKGSAKYSKGVARVRSLLAIRRWKGFMKMKKDRDALQQRAYFFLYYWLLKRSLNQLGRYTLVKKRDRLLTVKIMKANRHRILIKTMQNWRLRLQLLRVFTLWKSYVRRRHQQALLYGPIAEALKHKTHHRLLLFMFAIWEKKHAQTQAQHALIRIVDRHLYRKICERAWKTWKTKAHQLTQVESCQRRYQERSLRRVWNAWSTRTREKELREQQRRRAVRHYYLALLRKGFHGFRAWHAERQLALNRVDTMQDAADFRMLALTFSRWDHYTSERKLQAHKSERATRHYDSRLLKHVWSKGFQRFYSRALSKKRMLRAAKDHNYTRTVRRSFDTWKYLWQAERNRGQVLDKKVREFLGEKERVIKGKCLENWSEFARAKAARRIVNAQVRGQAQRRTLQKYLSHWITFVSVLRWKQITQARAEQHYKSVIWRKCFERWRQNVALRQCYRKKTRMSLVHWKLTLQRKAFDGWKQYLNLKRMKQHRIHEALEFRHEQFVRQGLRHWMTAALSLQEQREQQVARTQASNTTHVWRKVAAIARHWRYLAIRRRGLKEKGQSLDMRGAPRRVQEEMYWPSEHQQIGRTQQKQTSVPQWRKITFAENGGSSNWTKERSPLSEFVLLPRNRPQPRRPVEVLLPLEAENLPRPDENTNMHEALRCGFDFPAEPFVPLNLPSKNVVEPANSLRKRPSNAPAPVREHSAHRNPSPAPPIMPPRDNIDDLGLPDTTARQLDVLERRLLTLSQRKREWKASQQQLEALREEAESNPSLMPNVRAMEEQHAIRTKRWFHTKERIRSLASEIQHLRRVLQR</sequence>
<name>A0A833THQ6_PHYIN</name>
<feature type="coiled-coil region" evidence="1">
    <location>
        <begin position="877"/>
        <end position="911"/>
    </location>
</feature>
<dbReference type="EMBL" id="WSZM01000084">
    <property type="protein sequence ID" value="KAF4043499.1"/>
    <property type="molecule type" value="Genomic_DNA"/>
</dbReference>
<dbReference type="PANTHER" id="PTHR22028">
    <property type="entry name" value="SFI1 SPINDLE BODY DOMAIN-CONTAINING PROTEIN-RELATED"/>
    <property type="match status" value="1"/>
</dbReference>
<evidence type="ECO:0000313" key="5">
    <source>
        <dbReference type="Proteomes" id="UP000602510"/>
    </source>
</evidence>
<dbReference type="InterPro" id="IPR052270">
    <property type="entry name" value="CACF_protein"/>
</dbReference>
<evidence type="ECO:0000313" key="4">
    <source>
        <dbReference type="EMBL" id="KAF4133836.1"/>
    </source>
</evidence>
<dbReference type="Proteomes" id="UP000704712">
    <property type="component" value="Unassembled WGS sequence"/>
</dbReference>
<evidence type="ECO:0000256" key="2">
    <source>
        <dbReference type="SAM" id="MobiDB-lite"/>
    </source>
</evidence>
<dbReference type="PANTHER" id="PTHR22028:SF4">
    <property type="entry name" value="PROTEIN SFI1 HOMOLOG"/>
    <property type="match status" value="1"/>
</dbReference>
<keyword evidence="1" id="KW-0175">Coiled coil</keyword>
<organism evidence="3 5">
    <name type="scientific">Phytophthora infestans</name>
    <name type="common">Potato late blight agent</name>
    <name type="synonym">Botrytis infestans</name>
    <dbReference type="NCBI Taxonomy" id="4787"/>
    <lineage>
        <taxon>Eukaryota</taxon>
        <taxon>Sar</taxon>
        <taxon>Stramenopiles</taxon>
        <taxon>Oomycota</taxon>
        <taxon>Peronosporomycetes</taxon>
        <taxon>Peronosporales</taxon>
        <taxon>Peronosporaceae</taxon>
        <taxon>Phytophthora</taxon>
    </lineage>
</organism>
<proteinExistence type="predicted"/>
<reference evidence="3" key="1">
    <citation type="submission" date="2020-04" db="EMBL/GenBank/DDBJ databases">
        <title>Hybrid Assembly of Korean Phytophthora infestans isolates.</title>
        <authorList>
            <person name="Prokchorchik M."/>
            <person name="Lee Y."/>
            <person name="Seo J."/>
            <person name="Cho J.-H."/>
            <person name="Park Y.-E."/>
            <person name="Jang D.-C."/>
            <person name="Im J.-S."/>
            <person name="Choi J.-G."/>
            <person name="Park H.-J."/>
            <person name="Lee G.-B."/>
            <person name="Lee Y.-G."/>
            <person name="Hong S.-Y."/>
            <person name="Cho K."/>
            <person name="Sohn K.H."/>
        </authorList>
    </citation>
    <scope>NUCLEOTIDE SEQUENCE</scope>
    <source>
        <strain evidence="3">KR_1_A1</strain>
        <strain evidence="4">KR_2_A2</strain>
    </source>
</reference>
<keyword evidence="5" id="KW-1185">Reference proteome</keyword>
<evidence type="ECO:0000313" key="3">
    <source>
        <dbReference type="EMBL" id="KAF4043499.1"/>
    </source>
</evidence>
<dbReference type="Proteomes" id="UP000602510">
    <property type="component" value="Unassembled WGS sequence"/>
</dbReference>
<gene>
    <name evidence="3" type="ORF">GN244_ATG04196</name>
    <name evidence="4" type="ORF">GN958_ATG17173</name>
</gene>